<evidence type="ECO:0000313" key="3">
    <source>
        <dbReference type="Proteomes" id="UP000435112"/>
    </source>
</evidence>
<keyword evidence="1" id="KW-0472">Membrane</keyword>
<comment type="caution">
    <text evidence="2">The sequence shown here is derived from an EMBL/GenBank/DDBJ whole genome shotgun (WGS) entry which is preliminary data.</text>
</comment>
<keyword evidence="1" id="KW-1133">Transmembrane helix</keyword>
<proteinExistence type="predicted"/>
<keyword evidence="1" id="KW-0812">Transmembrane</keyword>
<dbReference type="AlphaFoldDB" id="A0A6A3LI89"/>
<reference evidence="2 3" key="1">
    <citation type="submission" date="2018-09" db="EMBL/GenBank/DDBJ databases">
        <title>Genomic investigation of the strawberry pathogen Phytophthora fragariae indicates pathogenicity is determined by transcriptional variation in three key races.</title>
        <authorList>
            <person name="Adams T.M."/>
            <person name="Armitage A.D."/>
            <person name="Sobczyk M.K."/>
            <person name="Bates H.J."/>
            <person name="Dunwell J.M."/>
            <person name="Nellist C.F."/>
            <person name="Harrison R.J."/>
        </authorList>
    </citation>
    <scope>NUCLEOTIDE SEQUENCE [LARGE SCALE GENOMIC DNA]</scope>
    <source>
        <strain evidence="2 3">SCRP324</strain>
    </source>
</reference>
<organism evidence="2 3">
    <name type="scientific">Phytophthora rubi</name>
    <dbReference type="NCBI Taxonomy" id="129364"/>
    <lineage>
        <taxon>Eukaryota</taxon>
        <taxon>Sar</taxon>
        <taxon>Stramenopiles</taxon>
        <taxon>Oomycota</taxon>
        <taxon>Peronosporomycetes</taxon>
        <taxon>Peronosporales</taxon>
        <taxon>Peronosporaceae</taxon>
        <taxon>Phytophthora</taxon>
    </lineage>
</organism>
<accession>A0A6A3LI89</accession>
<protein>
    <submittedName>
        <fullName evidence="2">Uncharacterized protein</fullName>
    </submittedName>
</protein>
<feature type="transmembrane region" description="Helical" evidence="1">
    <location>
        <begin position="6"/>
        <end position="31"/>
    </location>
</feature>
<name>A0A6A3LI89_9STRA</name>
<gene>
    <name evidence="2" type="ORF">PR002_g13815</name>
</gene>
<dbReference type="Proteomes" id="UP000435112">
    <property type="component" value="Unassembled WGS sequence"/>
</dbReference>
<dbReference type="EMBL" id="QXFU01000931">
    <property type="protein sequence ID" value="KAE9015874.1"/>
    <property type="molecule type" value="Genomic_DNA"/>
</dbReference>
<evidence type="ECO:0000256" key="1">
    <source>
        <dbReference type="SAM" id="Phobius"/>
    </source>
</evidence>
<sequence>MKGGPFGPAISTGGTASAAGAAFAALGSILANREPPSLRSAVQCTHATHRLTHTQTDLMVTRVDV</sequence>
<evidence type="ECO:0000313" key="2">
    <source>
        <dbReference type="EMBL" id="KAE9015874.1"/>
    </source>
</evidence>